<dbReference type="AlphaFoldDB" id="A0A9E7L703"/>
<evidence type="ECO:0000256" key="1">
    <source>
        <dbReference type="SAM" id="MobiDB-lite"/>
    </source>
</evidence>
<dbReference type="EMBL" id="CP097511">
    <property type="protein sequence ID" value="URE48203.1"/>
    <property type="molecule type" value="Genomic_DNA"/>
</dbReference>
<accession>A0A9E7L703</accession>
<keyword evidence="3" id="KW-1185">Reference proteome</keyword>
<feature type="compositionally biased region" description="Low complexity" evidence="1">
    <location>
        <begin position="154"/>
        <end position="167"/>
    </location>
</feature>
<name>A0A9E7L703_9LILI</name>
<dbReference type="Proteomes" id="UP001055439">
    <property type="component" value="Chromosome 9"/>
</dbReference>
<gene>
    <name evidence="2" type="ORF">MUK42_22173</name>
</gene>
<feature type="region of interest" description="Disordered" evidence="1">
    <location>
        <begin position="127"/>
        <end position="167"/>
    </location>
</feature>
<reference evidence="2" key="1">
    <citation type="submission" date="2022-05" db="EMBL/GenBank/DDBJ databases">
        <title>The Musa troglodytarum L. genome provides insights into the mechanism of non-climacteric behaviour and enrichment of carotenoids.</title>
        <authorList>
            <person name="Wang J."/>
        </authorList>
    </citation>
    <scope>NUCLEOTIDE SEQUENCE</scope>
    <source>
        <tissue evidence="2">Leaf</tissue>
    </source>
</reference>
<sequence length="198" mass="21472">MALQESLLSLESHEMVGACELKPREYMMDGAEEGEKEHRYIACEWRKQGEEADKIMAVKHDIDDSKVQEIYEQQLEQFEDPRTFSLGSRANESLSSSMAMPEVAFLLFLLPACLMVSDITGHNADGCDRNHASSKNLPPHPPSSSPTTSPPKTPSSSSPKAPTALAPAPVSSMASAAEYSVFTIDFLVAATTVPAILS</sequence>
<feature type="compositionally biased region" description="Pro residues" evidence="1">
    <location>
        <begin position="138"/>
        <end position="153"/>
    </location>
</feature>
<organism evidence="2 3">
    <name type="scientific">Musa troglodytarum</name>
    <name type="common">fe'i banana</name>
    <dbReference type="NCBI Taxonomy" id="320322"/>
    <lineage>
        <taxon>Eukaryota</taxon>
        <taxon>Viridiplantae</taxon>
        <taxon>Streptophyta</taxon>
        <taxon>Embryophyta</taxon>
        <taxon>Tracheophyta</taxon>
        <taxon>Spermatophyta</taxon>
        <taxon>Magnoliopsida</taxon>
        <taxon>Liliopsida</taxon>
        <taxon>Zingiberales</taxon>
        <taxon>Musaceae</taxon>
        <taxon>Musa</taxon>
    </lineage>
</organism>
<evidence type="ECO:0000313" key="2">
    <source>
        <dbReference type="EMBL" id="URE48203.1"/>
    </source>
</evidence>
<proteinExistence type="predicted"/>
<evidence type="ECO:0000313" key="3">
    <source>
        <dbReference type="Proteomes" id="UP001055439"/>
    </source>
</evidence>
<protein>
    <submittedName>
        <fullName evidence="2">Uncharacterized protein</fullName>
    </submittedName>
</protein>